<reference evidence="2" key="1">
    <citation type="submission" date="2022-05" db="EMBL/GenBank/DDBJ databases">
        <title>A multi-omics perspective on studying reproductive biology in Daphnia sinensis.</title>
        <authorList>
            <person name="Jia J."/>
        </authorList>
    </citation>
    <scope>NUCLEOTIDE SEQUENCE</scope>
    <source>
        <strain evidence="2">WSL</strain>
    </source>
</reference>
<proteinExistence type="predicted"/>
<gene>
    <name evidence="2" type="ORF">GHT06_006503</name>
</gene>
<evidence type="ECO:0000313" key="2">
    <source>
        <dbReference type="EMBL" id="KAI9549940.1"/>
    </source>
</evidence>
<dbReference type="AlphaFoldDB" id="A0AAD5KTC7"/>
<keyword evidence="3" id="KW-1185">Reference proteome</keyword>
<protein>
    <submittedName>
        <fullName evidence="2">Uncharacterized protein</fullName>
    </submittedName>
</protein>
<accession>A0AAD5KTC7</accession>
<name>A0AAD5KTC7_9CRUS</name>
<evidence type="ECO:0000256" key="1">
    <source>
        <dbReference type="SAM" id="Phobius"/>
    </source>
</evidence>
<dbReference type="Proteomes" id="UP000820818">
    <property type="component" value="Unassembled WGS sequence"/>
</dbReference>
<keyword evidence="1" id="KW-0812">Transmembrane</keyword>
<organism evidence="2 3">
    <name type="scientific">Daphnia sinensis</name>
    <dbReference type="NCBI Taxonomy" id="1820382"/>
    <lineage>
        <taxon>Eukaryota</taxon>
        <taxon>Metazoa</taxon>
        <taxon>Ecdysozoa</taxon>
        <taxon>Arthropoda</taxon>
        <taxon>Crustacea</taxon>
        <taxon>Branchiopoda</taxon>
        <taxon>Diplostraca</taxon>
        <taxon>Cladocera</taxon>
        <taxon>Anomopoda</taxon>
        <taxon>Daphniidae</taxon>
        <taxon>Daphnia</taxon>
        <taxon>Daphnia similis group</taxon>
    </lineage>
</organism>
<dbReference type="EMBL" id="WJBH02000201">
    <property type="protein sequence ID" value="KAI9549940.1"/>
    <property type="molecule type" value="Genomic_DNA"/>
</dbReference>
<sequence length="91" mass="10070">MSCTPCRQELGDRPHHVMTDETLPSFGCREAKDPLLLFELSLFPTLHPFPCYQTRLVSTSPCATEKIPPVSVYSILICLFMVGIAVSARTG</sequence>
<comment type="caution">
    <text evidence="2">The sequence shown here is derived from an EMBL/GenBank/DDBJ whole genome shotgun (WGS) entry which is preliminary data.</text>
</comment>
<keyword evidence="1" id="KW-0472">Membrane</keyword>
<feature type="transmembrane region" description="Helical" evidence="1">
    <location>
        <begin position="70"/>
        <end position="88"/>
    </location>
</feature>
<keyword evidence="1" id="KW-1133">Transmembrane helix</keyword>
<evidence type="ECO:0000313" key="3">
    <source>
        <dbReference type="Proteomes" id="UP000820818"/>
    </source>
</evidence>